<keyword evidence="3" id="KW-1185">Reference proteome</keyword>
<sequence>SHFPAVSSFFSMNRFLSFVSRSLSVIVIHSFISSSPPQISLLYFLLFFIVFSLQFLTSPSLTPSQPRDGPPRISLASLSIPHLFSNASPPEMLLCCACGQRYSPHVPRAGTQFQIN</sequence>
<reference evidence="2" key="2">
    <citation type="submission" date="2025-08" db="UniProtKB">
        <authorList>
            <consortium name="Ensembl"/>
        </authorList>
    </citation>
    <scope>IDENTIFICATION</scope>
</reference>
<feature type="transmembrane region" description="Helical" evidence="1">
    <location>
        <begin position="38"/>
        <end position="57"/>
    </location>
</feature>
<dbReference type="InParanoid" id="A0A667WNY8"/>
<keyword evidence="1" id="KW-0812">Transmembrane</keyword>
<evidence type="ECO:0000256" key="1">
    <source>
        <dbReference type="SAM" id="Phobius"/>
    </source>
</evidence>
<organism evidence="2 3">
    <name type="scientific">Myripristis murdjan</name>
    <name type="common">pinecone soldierfish</name>
    <dbReference type="NCBI Taxonomy" id="586833"/>
    <lineage>
        <taxon>Eukaryota</taxon>
        <taxon>Metazoa</taxon>
        <taxon>Chordata</taxon>
        <taxon>Craniata</taxon>
        <taxon>Vertebrata</taxon>
        <taxon>Euteleostomi</taxon>
        <taxon>Actinopterygii</taxon>
        <taxon>Neopterygii</taxon>
        <taxon>Teleostei</taxon>
        <taxon>Neoteleostei</taxon>
        <taxon>Acanthomorphata</taxon>
        <taxon>Holocentriformes</taxon>
        <taxon>Holocentridae</taxon>
        <taxon>Myripristis</taxon>
    </lineage>
</organism>
<evidence type="ECO:0000313" key="3">
    <source>
        <dbReference type="Proteomes" id="UP000472263"/>
    </source>
</evidence>
<protein>
    <submittedName>
        <fullName evidence="2">Uncharacterized protein</fullName>
    </submittedName>
</protein>
<feature type="transmembrane region" description="Helical" evidence="1">
    <location>
        <begin position="12"/>
        <end position="32"/>
    </location>
</feature>
<dbReference type="Proteomes" id="UP000472263">
    <property type="component" value="Chromosome 7"/>
</dbReference>
<keyword evidence="1" id="KW-1133">Transmembrane helix</keyword>
<reference evidence="2" key="3">
    <citation type="submission" date="2025-09" db="UniProtKB">
        <authorList>
            <consortium name="Ensembl"/>
        </authorList>
    </citation>
    <scope>IDENTIFICATION</scope>
</reference>
<dbReference type="Ensembl" id="ENSMMDT00005002281.1">
    <property type="protein sequence ID" value="ENSMMDP00005002244.1"/>
    <property type="gene ID" value="ENSMMDG00005001241.1"/>
</dbReference>
<evidence type="ECO:0000313" key="2">
    <source>
        <dbReference type="Ensembl" id="ENSMMDP00005002244.1"/>
    </source>
</evidence>
<dbReference type="AlphaFoldDB" id="A0A667WNY8"/>
<proteinExistence type="predicted"/>
<reference evidence="2" key="1">
    <citation type="submission" date="2019-06" db="EMBL/GenBank/DDBJ databases">
        <authorList>
            <consortium name="Wellcome Sanger Institute Data Sharing"/>
        </authorList>
    </citation>
    <scope>NUCLEOTIDE SEQUENCE [LARGE SCALE GENOMIC DNA]</scope>
</reference>
<accession>A0A667WNY8</accession>
<keyword evidence="1" id="KW-0472">Membrane</keyword>
<name>A0A667WNY8_9TELE</name>